<evidence type="ECO:0000256" key="7">
    <source>
        <dbReference type="SAM" id="MobiDB-lite"/>
    </source>
</evidence>
<keyword evidence="6 8" id="KW-0472">Membrane</keyword>
<dbReference type="InterPro" id="IPR036721">
    <property type="entry name" value="RCK_C_sf"/>
</dbReference>
<dbReference type="Pfam" id="PF03600">
    <property type="entry name" value="CitMHS"/>
    <property type="match status" value="1"/>
</dbReference>
<evidence type="ECO:0000256" key="4">
    <source>
        <dbReference type="ARBA" id="ARBA00022737"/>
    </source>
</evidence>
<feature type="transmembrane region" description="Helical" evidence="8">
    <location>
        <begin position="58"/>
        <end position="80"/>
    </location>
</feature>
<comment type="caution">
    <text evidence="10">The sequence shown here is derived from an EMBL/GenBank/DDBJ whole genome shotgun (WGS) entry which is preliminary data.</text>
</comment>
<dbReference type="eggNOG" id="COG0471">
    <property type="taxonomic scope" value="Bacteria"/>
</dbReference>
<evidence type="ECO:0000256" key="2">
    <source>
        <dbReference type="ARBA" id="ARBA00022448"/>
    </source>
</evidence>
<sequence length="634" mass="67351">MWITLALMVGVIVLYVTEWLSLELTSLLLLSALVLLFHVAPVTQDGEVVLESADLVRGFANPALLTVLALLVVGEAMIRTGALDSVAEQVGNPRMGVHRGIVMVLLGVAVLSAFLNNTPVVVIFIPIMQALARSRNWSPSRLMMPLSFAAILGGMTTLIGSSTNLLVSSALIELGREELGFFEFLPIALVLASIGMVYTLVIAPRLLPSRQPMSSRMVGGGKQFVSQIVVPEDSPLIGQKAAAGKFKALPDVTVRLIQRGEHAELPPFDDFPIRAGDVLVIAATRSALTEVASRHPGLLFPPVPGRDSQAERIKGQKAVQEGGAADAKETDSAKDGEDEENEAAPPPELTEMVLVEAMVSPASRLIGLTLEQYGIRQRHRCLAVGILRRARMIRARMTEIRLEAGDVILLLGRSRDIDNLRGERDLVIMSGTRDALPRRHLAKTAGAIFAVTVGLAALGLVPILAAAIIAATALIGVGAINLRQAARALDRKIILVVAAALALGDALQATGGARWIAEGALAVAGDMGTVGVLSAFFLMVAVFTNILTNNATAVLFTPIGVSLADQMGVDPRIFAITVVLAANCSFASPIGYKTNLLIMGPGQYHFADFVKVGLPLVVVLWIVFTLFAPVYWSL</sequence>
<organism evidence="10 11">
    <name type="scientific">Caenispirillum salinarum AK4</name>
    <dbReference type="NCBI Taxonomy" id="1238182"/>
    <lineage>
        <taxon>Bacteria</taxon>
        <taxon>Pseudomonadati</taxon>
        <taxon>Pseudomonadota</taxon>
        <taxon>Alphaproteobacteria</taxon>
        <taxon>Rhodospirillales</taxon>
        <taxon>Novispirillaceae</taxon>
        <taxon>Caenispirillum</taxon>
    </lineage>
</organism>
<reference evidence="10 11" key="1">
    <citation type="journal article" date="2013" name="Genome Announc.">
        <title>Draft Genome Sequence of an Alphaproteobacterium, Caenispirillum salinarum AK4(T), Isolated from a Solar Saltern.</title>
        <authorList>
            <person name="Khatri I."/>
            <person name="Singh A."/>
            <person name="Korpole S."/>
            <person name="Pinnaka A.K."/>
            <person name="Subramanian S."/>
        </authorList>
    </citation>
    <scope>NUCLEOTIDE SEQUENCE [LARGE SCALE GENOMIC DNA]</scope>
    <source>
        <strain evidence="10 11">AK4</strain>
    </source>
</reference>
<evidence type="ECO:0000313" key="11">
    <source>
        <dbReference type="Proteomes" id="UP000009881"/>
    </source>
</evidence>
<feature type="domain" description="RCK C-terminal" evidence="9">
    <location>
        <begin position="213"/>
        <end position="297"/>
    </location>
</feature>
<dbReference type="RefSeq" id="WP_009539850.1">
    <property type="nucleotide sequence ID" value="NZ_ANHY01000006.1"/>
</dbReference>
<dbReference type="Gene3D" id="3.30.70.1450">
    <property type="entry name" value="Regulator of K+ conductance, C-terminal domain"/>
    <property type="match status" value="2"/>
</dbReference>
<evidence type="ECO:0000313" key="10">
    <source>
        <dbReference type="EMBL" id="EKV31369.1"/>
    </source>
</evidence>
<keyword evidence="2" id="KW-0813">Transport</keyword>
<dbReference type="InterPro" id="IPR006037">
    <property type="entry name" value="RCK_C"/>
</dbReference>
<feature type="transmembrane region" description="Helical" evidence="8">
    <location>
        <begin position="100"/>
        <end position="125"/>
    </location>
</feature>
<protein>
    <recommendedName>
        <fullName evidence="9">RCK C-terminal domain-containing protein</fullName>
    </recommendedName>
</protein>
<dbReference type="PANTHER" id="PTHR43652:SF2">
    <property type="entry name" value="BASIC AMINO ACID ANTIPORTER YFCC-RELATED"/>
    <property type="match status" value="1"/>
</dbReference>
<feature type="transmembrane region" description="Helical" evidence="8">
    <location>
        <begin position="12"/>
        <end position="37"/>
    </location>
</feature>
<dbReference type="PATRIC" id="fig|1238182.3.peg.1405"/>
<feature type="transmembrane region" description="Helical" evidence="8">
    <location>
        <begin position="573"/>
        <end position="592"/>
    </location>
</feature>
<dbReference type="EMBL" id="ANHY01000006">
    <property type="protein sequence ID" value="EKV31369.1"/>
    <property type="molecule type" value="Genomic_DNA"/>
</dbReference>
<dbReference type="Pfam" id="PF02080">
    <property type="entry name" value="TrkA_C"/>
    <property type="match status" value="2"/>
</dbReference>
<comment type="subcellular location">
    <subcellularLocation>
        <location evidence="1">Membrane</location>
        <topology evidence="1">Multi-pass membrane protein</topology>
    </subcellularLocation>
</comment>
<dbReference type="eggNOG" id="COG0490">
    <property type="taxonomic scope" value="Bacteria"/>
</dbReference>
<evidence type="ECO:0000256" key="5">
    <source>
        <dbReference type="ARBA" id="ARBA00022989"/>
    </source>
</evidence>
<name>K9H2T0_9PROT</name>
<gene>
    <name evidence="10" type="ORF">C882_3742</name>
</gene>
<feature type="domain" description="RCK C-terminal" evidence="9">
    <location>
        <begin position="342"/>
        <end position="426"/>
    </location>
</feature>
<feature type="transmembrane region" description="Helical" evidence="8">
    <location>
        <begin position="146"/>
        <end position="172"/>
    </location>
</feature>
<dbReference type="InterPro" id="IPR051679">
    <property type="entry name" value="DASS-Related_Transporters"/>
</dbReference>
<feature type="transmembrane region" description="Helical" evidence="8">
    <location>
        <begin position="536"/>
        <end position="561"/>
    </location>
</feature>
<dbReference type="GO" id="GO:0005886">
    <property type="term" value="C:plasma membrane"/>
    <property type="evidence" value="ECO:0007669"/>
    <property type="project" value="TreeGrafter"/>
</dbReference>
<feature type="compositionally biased region" description="Basic and acidic residues" evidence="7">
    <location>
        <begin position="326"/>
        <end position="335"/>
    </location>
</feature>
<feature type="transmembrane region" description="Helical" evidence="8">
    <location>
        <begin position="612"/>
        <end position="632"/>
    </location>
</feature>
<dbReference type="STRING" id="1238182.C882_3742"/>
<keyword evidence="11" id="KW-1185">Reference proteome</keyword>
<evidence type="ECO:0000256" key="1">
    <source>
        <dbReference type="ARBA" id="ARBA00004141"/>
    </source>
</evidence>
<dbReference type="InterPro" id="IPR004680">
    <property type="entry name" value="Cit_transptr-like_dom"/>
</dbReference>
<feature type="transmembrane region" description="Helical" evidence="8">
    <location>
        <begin position="184"/>
        <end position="207"/>
    </location>
</feature>
<keyword evidence="4" id="KW-0677">Repeat</keyword>
<feature type="transmembrane region" description="Helical" evidence="8">
    <location>
        <begin position="440"/>
        <end position="457"/>
    </location>
</feature>
<evidence type="ECO:0000256" key="3">
    <source>
        <dbReference type="ARBA" id="ARBA00022692"/>
    </source>
</evidence>
<dbReference type="Proteomes" id="UP000009881">
    <property type="component" value="Unassembled WGS sequence"/>
</dbReference>
<dbReference type="PANTHER" id="PTHR43652">
    <property type="entry name" value="BASIC AMINO ACID ANTIPORTER YFCC-RELATED"/>
    <property type="match status" value="1"/>
</dbReference>
<feature type="region of interest" description="Disordered" evidence="7">
    <location>
        <begin position="296"/>
        <end position="348"/>
    </location>
</feature>
<proteinExistence type="predicted"/>
<dbReference type="GO" id="GO:0008324">
    <property type="term" value="F:monoatomic cation transmembrane transporter activity"/>
    <property type="evidence" value="ECO:0007669"/>
    <property type="project" value="InterPro"/>
</dbReference>
<evidence type="ECO:0000256" key="8">
    <source>
        <dbReference type="SAM" id="Phobius"/>
    </source>
</evidence>
<evidence type="ECO:0000259" key="9">
    <source>
        <dbReference type="PROSITE" id="PS51202"/>
    </source>
</evidence>
<dbReference type="PROSITE" id="PS51202">
    <property type="entry name" value="RCK_C"/>
    <property type="match status" value="2"/>
</dbReference>
<dbReference type="AlphaFoldDB" id="K9H2T0"/>
<accession>K9H2T0</accession>
<feature type="transmembrane region" description="Helical" evidence="8">
    <location>
        <begin position="494"/>
        <end position="516"/>
    </location>
</feature>
<dbReference type="SUPFAM" id="SSF116726">
    <property type="entry name" value="TrkA C-terminal domain-like"/>
    <property type="match status" value="2"/>
</dbReference>
<keyword evidence="5 8" id="KW-1133">Transmembrane helix</keyword>
<dbReference type="GO" id="GO:0006813">
    <property type="term" value="P:potassium ion transport"/>
    <property type="evidence" value="ECO:0007669"/>
    <property type="project" value="InterPro"/>
</dbReference>
<keyword evidence="3 8" id="KW-0812">Transmembrane</keyword>
<evidence type="ECO:0000256" key="6">
    <source>
        <dbReference type="ARBA" id="ARBA00023136"/>
    </source>
</evidence>
<dbReference type="OrthoDB" id="9809303at2"/>